<protein>
    <submittedName>
        <fullName evidence="1">Uncharacterized protein</fullName>
    </submittedName>
</protein>
<dbReference type="Proteomes" id="UP000499080">
    <property type="component" value="Unassembled WGS sequence"/>
</dbReference>
<sequence>MDVLKCAVKNGLLEAVKYLLTVTTEDTKINMASSCIDQLLRKLCEGEFLEEDENDICYFVFFEMTDYIQELVFNSFSAIAHLLLLYSSQYELCRNLLEERIRSFTPLHFAVILHMAFYTNHLEVVNDDDCRQLFIDVWLIIPTSFRSCRLLQDLGAEFLSVLIRDNFPFLLKKETFQKTTELNSLDLKTSTSVKQFDFHLDKWKLLHFLIEEEIVIIQSLESSRPRISYLLKIRQSNEAAWSRVLRFVGKVGSKTLQQKE</sequence>
<gene>
    <name evidence="1" type="ORF">AVEN_186886_1</name>
</gene>
<comment type="caution">
    <text evidence="1">The sequence shown here is derived from an EMBL/GenBank/DDBJ whole genome shotgun (WGS) entry which is preliminary data.</text>
</comment>
<name>A0A4Y2I357_ARAVE</name>
<organism evidence="1 2">
    <name type="scientific">Araneus ventricosus</name>
    <name type="common">Orbweaver spider</name>
    <name type="synonym">Epeira ventricosa</name>
    <dbReference type="NCBI Taxonomy" id="182803"/>
    <lineage>
        <taxon>Eukaryota</taxon>
        <taxon>Metazoa</taxon>
        <taxon>Ecdysozoa</taxon>
        <taxon>Arthropoda</taxon>
        <taxon>Chelicerata</taxon>
        <taxon>Arachnida</taxon>
        <taxon>Araneae</taxon>
        <taxon>Araneomorphae</taxon>
        <taxon>Entelegynae</taxon>
        <taxon>Araneoidea</taxon>
        <taxon>Araneidae</taxon>
        <taxon>Araneus</taxon>
    </lineage>
</organism>
<proteinExistence type="predicted"/>
<evidence type="ECO:0000313" key="1">
    <source>
        <dbReference type="EMBL" id="GBM72015.1"/>
    </source>
</evidence>
<dbReference type="AlphaFoldDB" id="A0A4Y2I357"/>
<dbReference type="EMBL" id="BGPR01002350">
    <property type="protein sequence ID" value="GBM72015.1"/>
    <property type="molecule type" value="Genomic_DNA"/>
</dbReference>
<accession>A0A4Y2I357</accession>
<reference evidence="1 2" key="1">
    <citation type="journal article" date="2019" name="Sci. Rep.">
        <title>Orb-weaving spider Araneus ventricosus genome elucidates the spidroin gene catalogue.</title>
        <authorList>
            <person name="Kono N."/>
            <person name="Nakamura H."/>
            <person name="Ohtoshi R."/>
            <person name="Moran D.A.P."/>
            <person name="Shinohara A."/>
            <person name="Yoshida Y."/>
            <person name="Fujiwara M."/>
            <person name="Mori M."/>
            <person name="Tomita M."/>
            <person name="Arakawa K."/>
        </authorList>
    </citation>
    <scope>NUCLEOTIDE SEQUENCE [LARGE SCALE GENOMIC DNA]</scope>
</reference>
<evidence type="ECO:0000313" key="2">
    <source>
        <dbReference type="Proteomes" id="UP000499080"/>
    </source>
</evidence>
<keyword evidence="2" id="KW-1185">Reference proteome</keyword>